<dbReference type="PANTHER" id="PTHR44809">
    <property type="match status" value="1"/>
</dbReference>
<keyword evidence="4" id="KW-1185">Reference proteome</keyword>
<dbReference type="STRING" id="316067.Geob_0642"/>
<dbReference type="InterPro" id="IPR019734">
    <property type="entry name" value="TPR_rpt"/>
</dbReference>
<dbReference type="Proteomes" id="UP000007721">
    <property type="component" value="Chromosome"/>
</dbReference>
<accession>B9M0H0</accession>
<organism evidence="3 4">
    <name type="scientific">Geotalea daltonii (strain DSM 22248 / JCM 15807 / FRC-32)</name>
    <name type="common">Geobacter daltonii</name>
    <dbReference type="NCBI Taxonomy" id="316067"/>
    <lineage>
        <taxon>Bacteria</taxon>
        <taxon>Pseudomonadati</taxon>
        <taxon>Thermodesulfobacteriota</taxon>
        <taxon>Desulfuromonadia</taxon>
        <taxon>Geobacterales</taxon>
        <taxon>Geobacteraceae</taxon>
        <taxon>Geotalea</taxon>
    </lineage>
</organism>
<evidence type="ECO:0000313" key="3">
    <source>
        <dbReference type="EMBL" id="ACM19007.1"/>
    </source>
</evidence>
<evidence type="ECO:0000256" key="1">
    <source>
        <dbReference type="PROSITE-ProRule" id="PRU00339"/>
    </source>
</evidence>
<feature type="repeat" description="TPR" evidence="1">
    <location>
        <begin position="38"/>
        <end position="71"/>
    </location>
</feature>
<dbReference type="GO" id="GO:0016740">
    <property type="term" value="F:transferase activity"/>
    <property type="evidence" value="ECO:0007669"/>
    <property type="project" value="UniProtKB-KW"/>
</dbReference>
<dbReference type="InterPro" id="IPR040911">
    <property type="entry name" value="Exostosin_GT47"/>
</dbReference>
<sequence length="794" mass="91035">MTSAEDFYRSGNANATRGDYDGAIAAYLQALQLAPRQPAVLNNLGLAYVESGRLDEAKVIFERFIALDPENAEPWNNLAVVVQMAGDLETATELFRKALALNPQYAEAWYNLGFALEEQRNWSDAITCNRRAILVRTDYAEAHFNLALLHLLTGKFHEGWQEYEWRWVTKGFSTPRRHFAQPQWDGSPFPGRTLLVHMEQGFGDIIQFIRYVPMVAGRGGGVIVAGPPELRGLLASVDGVDRVLVDGDTWPEFHLHIPLMSLPLVLGTELETIPGQVPYLQPEQQKVKDWALRLESDRGFKVGLVWSGRLNTEKNRRRACPLEYFASLFGIAGISWYTLQMGEGREQLETVPFGGQIRDLTSLIKDFGDTAAFIANLDLIISIDTSVCHLAGALGKEVWTLLCRSADWRWLLDRNDSPWYPAMRLFRQEQTGDWSSVMARVEDALQECAAPRLKLYFYRSGIDYLLPPLLHAMKIPLLYDDPQGRQEVEGTRYDVLSIWQEDELGKPVSPCRDSYDEVDSPADADFIVFPERIDELLENFGGEGTARFLHQLPHFATHEEKHVFLTVHDNSDPLGIKSVIFRTSASAFNADPCTYVFPYRTEDFSRYLHYDLARMDYHTGFIGFTGSSPIRSLLMDSIMREKRLVSYLDTSERFYGHFPENELPRRRARFLEYMARSLTVLCPRGTGENTFRFFEAMSMGRIPVLVGDGCILPFASHIDYDAFIMRIPEQDVYRAGQLLYEWISRQSETELLGRCRRARQVWEKYCRYSRISPMLLGMLQRHKQRLVKDERKKM</sequence>
<dbReference type="SUPFAM" id="SSF53756">
    <property type="entry name" value="UDP-Glycosyltransferase/glycogen phosphorylase"/>
    <property type="match status" value="1"/>
</dbReference>
<dbReference type="AlphaFoldDB" id="B9M0H0"/>
<dbReference type="SUPFAM" id="SSF48452">
    <property type="entry name" value="TPR-like"/>
    <property type="match status" value="1"/>
</dbReference>
<dbReference type="EMBL" id="CP001390">
    <property type="protein sequence ID" value="ACM19007.1"/>
    <property type="molecule type" value="Genomic_DNA"/>
</dbReference>
<dbReference type="Gene3D" id="3.40.50.2000">
    <property type="entry name" value="Glycogen Phosphorylase B"/>
    <property type="match status" value="1"/>
</dbReference>
<evidence type="ECO:0000259" key="2">
    <source>
        <dbReference type="Pfam" id="PF03016"/>
    </source>
</evidence>
<dbReference type="Pfam" id="PF03016">
    <property type="entry name" value="Exostosin_GT47"/>
    <property type="match status" value="1"/>
</dbReference>
<keyword evidence="1" id="KW-0802">TPR repeat</keyword>
<evidence type="ECO:0000313" key="4">
    <source>
        <dbReference type="Proteomes" id="UP000007721"/>
    </source>
</evidence>
<dbReference type="PROSITE" id="PS50293">
    <property type="entry name" value="TPR_REGION"/>
    <property type="match status" value="2"/>
</dbReference>
<dbReference type="RefSeq" id="WP_012645736.1">
    <property type="nucleotide sequence ID" value="NC_011979.1"/>
</dbReference>
<dbReference type="PROSITE" id="PS50005">
    <property type="entry name" value="TPR"/>
    <property type="match status" value="4"/>
</dbReference>
<name>B9M0H0_GEODF</name>
<feature type="domain" description="Exostosin GT47" evidence="2">
    <location>
        <begin position="659"/>
        <end position="739"/>
    </location>
</feature>
<dbReference type="KEGG" id="geo:Geob_0642"/>
<dbReference type="Pfam" id="PF13414">
    <property type="entry name" value="TPR_11"/>
    <property type="match status" value="2"/>
</dbReference>
<dbReference type="SMART" id="SM00028">
    <property type="entry name" value="TPR"/>
    <property type="match status" value="4"/>
</dbReference>
<protein>
    <submittedName>
        <fullName evidence="3">Glycosyltransferase, exostosin-like, TPR domain-containing</fullName>
    </submittedName>
</protein>
<dbReference type="PANTHER" id="PTHR44809:SF1">
    <property type="entry name" value="PROTEIN O-MANNOSYL-TRANSFERASE TMTC1"/>
    <property type="match status" value="1"/>
</dbReference>
<dbReference type="eggNOG" id="COG0859">
    <property type="taxonomic scope" value="Bacteria"/>
</dbReference>
<feature type="repeat" description="TPR" evidence="1">
    <location>
        <begin position="4"/>
        <end position="37"/>
    </location>
</feature>
<dbReference type="InterPro" id="IPR011990">
    <property type="entry name" value="TPR-like_helical_dom_sf"/>
</dbReference>
<dbReference type="eggNOG" id="COG0457">
    <property type="taxonomic scope" value="Bacteria"/>
</dbReference>
<reference evidence="3 4" key="1">
    <citation type="submission" date="2009-01" db="EMBL/GenBank/DDBJ databases">
        <title>Complete sequence of Geobacter sp. FRC-32.</title>
        <authorList>
            <consortium name="US DOE Joint Genome Institute"/>
            <person name="Lucas S."/>
            <person name="Copeland A."/>
            <person name="Lapidus A."/>
            <person name="Glavina del Rio T."/>
            <person name="Dalin E."/>
            <person name="Tice H."/>
            <person name="Bruce D."/>
            <person name="Goodwin L."/>
            <person name="Pitluck S."/>
            <person name="Saunders E."/>
            <person name="Brettin T."/>
            <person name="Detter J.C."/>
            <person name="Han C."/>
            <person name="Larimer F."/>
            <person name="Land M."/>
            <person name="Hauser L."/>
            <person name="Kyrpides N."/>
            <person name="Ovchinnikova G."/>
            <person name="Kostka J."/>
            <person name="Richardson P."/>
        </authorList>
    </citation>
    <scope>NUCLEOTIDE SEQUENCE [LARGE SCALE GENOMIC DNA]</scope>
    <source>
        <strain evidence="4">DSM 22248 / JCM 15807 / FRC-32</strain>
    </source>
</reference>
<dbReference type="HOGENOM" id="CLU_353656_0_0_7"/>
<proteinExistence type="predicted"/>
<feature type="repeat" description="TPR" evidence="1">
    <location>
        <begin position="72"/>
        <end position="105"/>
    </location>
</feature>
<dbReference type="Gene3D" id="1.25.40.10">
    <property type="entry name" value="Tetratricopeptide repeat domain"/>
    <property type="match status" value="2"/>
</dbReference>
<feature type="repeat" description="TPR" evidence="1">
    <location>
        <begin position="106"/>
        <end position="139"/>
    </location>
</feature>
<keyword evidence="3" id="KW-0808">Transferase</keyword>
<gene>
    <name evidence="3" type="ordered locus">Geob_0642</name>
</gene>
<dbReference type="InterPro" id="IPR052943">
    <property type="entry name" value="TMTC_O-mannosyl-trnsfr"/>
</dbReference>